<accession>A0ABS3M0G2</accession>
<dbReference type="Proteomes" id="UP000664771">
    <property type="component" value="Unassembled WGS sequence"/>
</dbReference>
<organism evidence="9 10">
    <name type="scientific">Acetobacter sacchari</name>
    <dbReference type="NCBI Taxonomy" id="2661687"/>
    <lineage>
        <taxon>Bacteria</taxon>
        <taxon>Pseudomonadati</taxon>
        <taxon>Pseudomonadota</taxon>
        <taxon>Alphaproteobacteria</taxon>
        <taxon>Acetobacterales</taxon>
        <taxon>Acetobacteraceae</taxon>
        <taxon>Acetobacter</taxon>
    </lineage>
</organism>
<feature type="region of interest" description="Disordered" evidence="6">
    <location>
        <begin position="1"/>
        <end position="20"/>
    </location>
</feature>
<keyword evidence="4" id="KW-0067">ATP-binding</keyword>
<dbReference type="Pfam" id="PF00270">
    <property type="entry name" value="DEAD"/>
    <property type="match status" value="1"/>
</dbReference>
<dbReference type="InterPro" id="IPR014001">
    <property type="entry name" value="Helicase_ATP-bd"/>
</dbReference>
<comment type="caution">
    <text evidence="9">The sequence shown here is derived from an EMBL/GenBank/DDBJ whole genome shotgun (WGS) entry which is preliminary data.</text>
</comment>
<proteinExistence type="inferred from homology"/>
<evidence type="ECO:0000259" key="8">
    <source>
        <dbReference type="PROSITE" id="PS51194"/>
    </source>
</evidence>
<dbReference type="EMBL" id="JAFVMF010000026">
    <property type="protein sequence ID" value="MBO1361623.1"/>
    <property type="molecule type" value="Genomic_DNA"/>
</dbReference>
<dbReference type="InterPro" id="IPR027417">
    <property type="entry name" value="P-loop_NTPase"/>
</dbReference>
<evidence type="ECO:0000256" key="5">
    <source>
        <dbReference type="ARBA" id="ARBA00038437"/>
    </source>
</evidence>
<dbReference type="CDD" id="cd18787">
    <property type="entry name" value="SF2_C_DEAD"/>
    <property type="match status" value="1"/>
</dbReference>
<evidence type="ECO:0000313" key="9">
    <source>
        <dbReference type="EMBL" id="MBO1361623.1"/>
    </source>
</evidence>
<keyword evidence="3 9" id="KW-0347">Helicase</keyword>
<feature type="region of interest" description="Disordered" evidence="6">
    <location>
        <begin position="389"/>
        <end position="421"/>
    </location>
</feature>
<name>A0ABS3M0G2_9PROT</name>
<evidence type="ECO:0000313" key="10">
    <source>
        <dbReference type="Proteomes" id="UP000664771"/>
    </source>
</evidence>
<dbReference type="PANTHER" id="PTHR47959">
    <property type="entry name" value="ATP-DEPENDENT RNA HELICASE RHLE-RELATED"/>
    <property type="match status" value="1"/>
</dbReference>
<dbReference type="InterPro" id="IPR001650">
    <property type="entry name" value="Helicase_C-like"/>
</dbReference>
<sequence length="421" mass="45346">MPSQTSTSPTNAPSPGKSDMATLGLAPRLTAMALQAGLDAPTPIQSRAIPVILDGGDAEIIAPTGAGKTACYLLPLMHLLLARRAARVLVVAPTRELARQIAAMGRQLAPTPELRPFAVYGGAHEEAEAPEGAQDDTPERARIIVGTPGRLLDLTRRDQIDLASCRHVVLDEGDRLMSPEFRDEMHDLLPLLAPQRQTILVSATLPPAAREASRRFLYKPQTIAPETGKTSIRQAIMFVEAAQKPLAAEAVLRRHPDRNAIVFVASRDEAGALAKQLRKRGLKAAVLHGGLTQPDRNRAMQEFASGRASVLVATDLAARGLDIEQVGQVINMTPPEQPETYVHRIGRTGRAGRVGWAITLCAMNERSAMRKIETALSIKLTVLPTEISTPERATPRVEPTTSLARKRGRSEGGRSKSPKTA</sequence>
<dbReference type="GO" id="GO:0004386">
    <property type="term" value="F:helicase activity"/>
    <property type="evidence" value="ECO:0007669"/>
    <property type="project" value="UniProtKB-KW"/>
</dbReference>
<keyword evidence="2" id="KW-0378">Hydrolase</keyword>
<dbReference type="Pfam" id="PF00271">
    <property type="entry name" value="Helicase_C"/>
    <property type="match status" value="1"/>
</dbReference>
<evidence type="ECO:0000259" key="7">
    <source>
        <dbReference type="PROSITE" id="PS51192"/>
    </source>
</evidence>
<evidence type="ECO:0000256" key="6">
    <source>
        <dbReference type="SAM" id="MobiDB-lite"/>
    </source>
</evidence>
<dbReference type="CDD" id="cd00268">
    <property type="entry name" value="DEADc"/>
    <property type="match status" value="1"/>
</dbReference>
<feature type="domain" description="Helicase C-terminal" evidence="8">
    <location>
        <begin position="231"/>
        <end position="391"/>
    </location>
</feature>
<comment type="similarity">
    <text evidence="5">Belongs to the DEAD box helicase family.</text>
</comment>
<evidence type="ECO:0000256" key="4">
    <source>
        <dbReference type="ARBA" id="ARBA00022840"/>
    </source>
</evidence>
<dbReference type="InterPro" id="IPR050079">
    <property type="entry name" value="DEAD_box_RNA_helicase"/>
</dbReference>
<dbReference type="SMART" id="SM00490">
    <property type="entry name" value="HELICc"/>
    <property type="match status" value="1"/>
</dbReference>
<evidence type="ECO:0000256" key="1">
    <source>
        <dbReference type="ARBA" id="ARBA00022741"/>
    </source>
</evidence>
<evidence type="ECO:0000256" key="2">
    <source>
        <dbReference type="ARBA" id="ARBA00022801"/>
    </source>
</evidence>
<dbReference type="SUPFAM" id="SSF52540">
    <property type="entry name" value="P-loop containing nucleoside triphosphate hydrolases"/>
    <property type="match status" value="1"/>
</dbReference>
<dbReference type="SMART" id="SM00487">
    <property type="entry name" value="DEXDc"/>
    <property type="match status" value="1"/>
</dbReference>
<dbReference type="Gene3D" id="3.40.50.300">
    <property type="entry name" value="P-loop containing nucleotide triphosphate hydrolases"/>
    <property type="match status" value="2"/>
</dbReference>
<dbReference type="PROSITE" id="PS51194">
    <property type="entry name" value="HELICASE_CTER"/>
    <property type="match status" value="1"/>
</dbReference>
<reference evidence="9 10" key="1">
    <citation type="submission" date="2021-03" db="EMBL/GenBank/DDBJ databases">
        <title>The complete genome sequence of Acetobacter sacchari TBRC 11175.</title>
        <authorList>
            <person name="Charoenyingcharoen P."/>
            <person name="Yukphan P."/>
        </authorList>
    </citation>
    <scope>NUCLEOTIDE SEQUENCE [LARGE SCALE GENOMIC DNA]</scope>
    <source>
        <strain evidence="9 10">TBRC 11175</strain>
    </source>
</reference>
<dbReference type="InterPro" id="IPR011545">
    <property type="entry name" value="DEAD/DEAH_box_helicase_dom"/>
</dbReference>
<feature type="domain" description="Helicase ATP-binding" evidence="7">
    <location>
        <begin position="49"/>
        <end position="223"/>
    </location>
</feature>
<gene>
    <name evidence="9" type="ORF">J2D73_17720</name>
</gene>
<dbReference type="PANTHER" id="PTHR47959:SF1">
    <property type="entry name" value="ATP-DEPENDENT RNA HELICASE DBPA"/>
    <property type="match status" value="1"/>
</dbReference>
<keyword evidence="10" id="KW-1185">Reference proteome</keyword>
<feature type="compositionally biased region" description="Polar residues" evidence="6">
    <location>
        <begin position="1"/>
        <end position="13"/>
    </location>
</feature>
<dbReference type="InterPro" id="IPR044742">
    <property type="entry name" value="DEAD/DEAH_RhlB"/>
</dbReference>
<dbReference type="PROSITE" id="PS51192">
    <property type="entry name" value="HELICASE_ATP_BIND_1"/>
    <property type="match status" value="1"/>
</dbReference>
<evidence type="ECO:0000256" key="3">
    <source>
        <dbReference type="ARBA" id="ARBA00022806"/>
    </source>
</evidence>
<keyword evidence="1" id="KW-0547">Nucleotide-binding</keyword>
<protein>
    <submittedName>
        <fullName evidence="9">DEAD/DEAH box helicase</fullName>
    </submittedName>
</protein>